<dbReference type="EMBL" id="FXTP01000009">
    <property type="protein sequence ID" value="SMO74968.1"/>
    <property type="molecule type" value="Genomic_DNA"/>
</dbReference>
<dbReference type="Pfam" id="PF02518">
    <property type="entry name" value="HATPase_c"/>
    <property type="match status" value="1"/>
</dbReference>
<dbReference type="CDD" id="cd17546">
    <property type="entry name" value="REC_hyHK_CKI1_RcsC-like"/>
    <property type="match status" value="1"/>
</dbReference>
<dbReference type="Gene3D" id="3.40.50.2300">
    <property type="match status" value="1"/>
</dbReference>
<dbReference type="SUPFAM" id="SSF47384">
    <property type="entry name" value="Homodimeric domain of signal transducing histidine kinase"/>
    <property type="match status" value="1"/>
</dbReference>
<dbReference type="SUPFAM" id="SSF55874">
    <property type="entry name" value="ATPase domain of HSP90 chaperone/DNA topoisomerase II/histidine kinase"/>
    <property type="match status" value="1"/>
</dbReference>
<dbReference type="AlphaFoldDB" id="A0A521DTL2"/>
<dbReference type="SMART" id="SM00448">
    <property type="entry name" value="REC"/>
    <property type="match status" value="1"/>
</dbReference>
<dbReference type="Pfam" id="PF00072">
    <property type="entry name" value="Response_reg"/>
    <property type="match status" value="1"/>
</dbReference>
<dbReference type="PROSITE" id="PS50109">
    <property type="entry name" value="HIS_KIN"/>
    <property type="match status" value="1"/>
</dbReference>
<keyword evidence="3 6" id="KW-0597">Phosphoprotein</keyword>
<evidence type="ECO:0000256" key="4">
    <source>
        <dbReference type="ARBA" id="ARBA00022679"/>
    </source>
</evidence>
<dbReference type="InterPro" id="IPR011006">
    <property type="entry name" value="CheY-like_superfamily"/>
</dbReference>
<evidence type="ECO:0000256" key="5">
    <source>
        <dbReference type="ARBA" id="ARBA00022777"/>
    </source>
</evidence>
<accession>A0A521DTL2</accession>
<proteinExistence type="predicted"/>
<dbReference type="EC" id="2.7.13.3" evidence="2"/>
<dbReference type="SMART" id="SM00387">
    <property type="entry name" value="HATPase_c"/>
    <property type="match status" value="1"/>
</dbReference>
<feature type="domain" description="Response regulatory" evidence="8">
    <location>
        <begin position="273"/>
        <end position="390"/>
    </location>
</feature>
<dbReference type="Gene3D" id="1.10.287.130">
    <property type="match status" value="1"/>
</dbReference>
<evidence type="ECO:0000259" key="8">
    <source>
        <dbReference type="PROSITE" id="PS50110"/>
    </source>
</evidence>
<dbReference type="PRINTS" id="PR00344">
    <property type="entry name" value="BCTRLSENSOR"/>
</dbReference>
<evidence type="ECO:0000256" key="3">
    <source>
        <dbReference type="ARBA" id="ARBA00022553"/>
    </source>
</evidence>
<reference evidence="9 10" key="1">
    <citation type="submission" date="2017-05" db="EMBL/GenBank/DDBJ databases">
        <authorList>
            <person name="Varghese N."/>
            <person name="Submissions S."/>
        </authorList>
    </citation>
    <scope>NUCLEOTIDE SEQUENCE [LARGE SCALE GENOMIC DNA]</scope>
    <source>
        <strain evidence="9 10">DSM 21985</strain>
    </source>
</reference>
<evidence type="ECO:0000259" key="7">
    <source>
        <dbReference type="PROSITE" id="PS50109"/>
    </source>
</evidence>
<feature type="domain" description="Histidine kinase" evidence="7">
    <location>
        <begin position="25"/>
        <end position="244"/>
    </location>
</feature>
<dbReference type="Pfam" id="PF00512">
    <property type="entry name" value="HisKA"/>
    <property type="match status" value="1"/>
</dbReference>
<keyword evidence="4" id="KW-0808">Transferase</keyword>
<dbReference type="CDD" id="cd00082">
    <property type="entry name" value="HisKA"/>
    <property type="match status" value="1"/>
</dbReference>
<keyword evidence="5 9" id="KW-0418">Kinase</keyword>
<dbReference type="Proteomes" id="UP000317557">
    <property type="component" value="Unassembled WGS sequence"/>
</dbReference>
<dbReference type="Gene3D" id="3.30.565.10">
    <property type="entry name" value="Histidine kinase-like ATPase, C-terminal domain"/>
    <property type="match status" value="1"/>
</dbReference>
<sequence>MISVALEHIRMKNKRTLKITNLVEQLSHELRTPLNAILGYSELLKKGDNLNDEQKAHLEKISTSGNRLVDVINDIIEISNIEAGQTKITEQAITCFELTDQLNEKFAPLFRRKELSFEVLTTDHPKAHFLLDVKKLKTILYSLLNNALKFTDSGSVQVNMDLRLKSAANSKLVIEVTDTGTGLTNKELEHIFEPFWQANVEEREGTGLGLTTVWKLVNVLGGTINVKSKHLKGSTFKVSLPVTPLTEEEMRDRPAGNILEEPKRYTRNISSLKALIVDDMAINRTLARIMLQMNNFSTIEASNGVEALDHYLVHQPDVILMDISMPEMDGIEAMEKIRSINGEGQKTPIIAITAGGHNGTPSDLMNLGFSEYIQKPYKEKELFDKISLFLPLNRENGNGTTNVTYQV</sequence>
<organism evidence="9 10">
    <name type="scientific">Gracilimonas mengyeensis</name>
    <dbReference type="NCBI Taxonomy" id="1302730"/>
    <lineage>
        <taxon>Bacteria</taxon>
        <taxon>Pseudomonadati</taxon>
        <taxon>Balneolota</taxon>
        <taxon>Balneolia</taxon>
        <taxon>Balneolales</taxon>
        <taxon>Balneolaceae</taxon>
        <taxon>Gracilimonas</taxon>
    </lineage>
</organism>
<dbReference type="GO" id="GO:0000155">
    <property type="term" value="F:phosphorelay sensor kinase activity"/>
    <property type="evidence" value="ECO:0007669"/>
    <property type="project" value="InterPro"/>
</dbReference>
<evidence type="ECO:0000256" key="6">
    <source>
        <dbReference type="PROSITE-ProRule" id="PRU00169"/>
    </source>
</evidence>
<protein>
    <recommendedName>
        <fullName evidence="2">histidine kinase</fullName>
        <ecNumber evidence="2">2.7.13.3</ecNumber>
    </recommendedName>
</protein>
<dbReference type="InterPro" id="IPR001789">
    <property type="entry name" value="Sig_transdc_resp-reg_receiver"/>
</dbReference>
<dbReference type="SMART" id="SM00388">
    <property type="entry name" value="HisKA"/>
    <property type="match status" value="1"/>
</dbReference>
<dbReference type="PROSITE" id="PS50110">
    <property type="entry name" value="RESPONSE_REGULATORY"/>
    <property type="match status" value="1"/>
</dbReference>
<feature type="modified residue" description="4-aspartylphosphate" evidence="6">
    <location>
        <position position="322"/>
    </location>
</feature>
<dbReference type="PANTHER" id="PTHR43047">
    <property type="entry name" value="TWO-COMPONENT HISTIDINE PROTEIN KINASE"/>
    <property type="match status" value="1"/>
</dbReference>
<dbReference type="InterPro" id="IPR005467">
    <property type="entry name" value="His_kinase_dom"/>
</dbReference>
<evidence type="ECO:0000256" key="2">
    <source>
        <dbReference type="ARBA" id="ARBA00012438"/>
    </source>
</evidence>
<dbReference type="InterPro" id="IPR004358">
    <property type="entry name" value="Sig_transdc_His_kin-like_C"/>
</dbReference>
<dbReference type="InterPro" id="IPR003661">
    <property type="entry name" value="HisK_dim/P_dom"/>
</dbReference>
<dbReference type="InterPro" id="IPR036890">
    <property type="entry name" value="HATPase_C_sf"/>
</dbReference>
<dbReference type="InterPro" id="IPR036097">
    <property type="entry name" value="HisK_dim/P_sf"/>
</dbReference>
<evidence type="ECO:0000256" key="1">
    <source>
        <dbReference type="ARBA" id="ARBA00000085"/>
    </source>
</evidence>
<evidence type="ECO:0000313" key="10">
    <source>
        <dbReference type="Proteomes" id="UP000317557"/>
    </source>
</evidence>
<evidence type="ECO:0000313" key="9">
    <source>
        <dbReference type="EMBL" id="SMO74968.1"/>
    </source>
</evidence>
<name>A0A521DTL2_9BACT</name>
<dbReference type="SUPFAM" id="SSF52172">
    <property type="entry name" value="CheY-like"/>
    <property type="match status" value="1"/>
</dbReference>
<gene>
    <name evidence="9" type="ORF">SAMN06265219_109104</name>
</gene>
<dbReference type="InterPro" id="IPR003594">
    <property type="entry name" value="HATPase_dom"/>
</dbReference>
<comment type="catalytic activity">
    <reaction evidence="1">
        <text>ATP + protein L-histidine = ADP + protein N-phospho-L-histidine.</text>
        <dbReference type="EC" id="2.7.13.3"/>
    </reaction>
</comment>
<keyword evidence="10" id="KW-1185">Reference proteome</keyword>